<evidence type="ECO:0008006" key="3">
    <source>
        <dbReference type="Google" id="ProtNLM"/>
    </source>
</evidence>
<comment type="caution">
    <text evidence="1">The sequence shown here is derived from an EMBL/GenBank/DDBJ whole genome shotgun (WGS) entry which is preliminary data.</text>
</comment>
<reference evidence="1 2" key="1">
    <citation type="submission" date="2013-07" db="EMBL/GenBank/DDBJ databases">
        <title>Isolation of a new Chlamydia species from the feral Sacred Ibis (Threskiornis aethiopicus): Chlamydia ibidis.</title>
        <authorList>
            <person name="Vorimore F."/>
            <person name="Hsia R.-C."/>
            <person name="Huot-Creasy H."/>
            <person name="Bastian S."/>
            <person name="Deruyter L."/>
            <person name="Passet A."/>
            <person name="Sachse K."/>
            <person name="Bavoil P."/>
            <person name="Myers G."/>
            <person name="Laroucau K."/>
        </authorList>
    </citation>
    <scope>NUCLEOTIDE SEQUENCE [LARGE SCALE GENOMIC DNA]</scope>
    <source>
        <strain evidence="1 2">10-1398/6</strain>
    </source>
</reference>
<name>A0ABP2XHE2_9CHLA</name>
<dbReference type="Proteomes" id="UP000016064">
    <property type="component" value="Unassembled WGS sequence"/>
</dbReference>
<evidence type="ECO:0000313" key="2">
    <source>
        <dbReference type="Proteomes" id="UP000016064"/>
    </source>
</evidence>
<dbReference type="RefSeq" id="WP_020370337.1">
    <property type="nucleotide sequence ID" value="NZ_APJW01000001.1"/>
</dbReference>
<keyword evidence="2" id="KW-1185">Reference proteome</keyword>
<sequence length="257" mass="30117">MKKSDNPSSLNYFSSPLDVKSVEELRKEFSWEEISIQIPRLPRGWYELVGLEKKDRIDLCREYWLSILGLKDDLALGICRFFALLESIDVYVYRTSKGPYSVKMLYTFVDGRCSFQGSPPLSETTNLCLPILGDDHYHRFFTIHNGFGKWEDGGIFSYRALAKVQHKLRNYLIHMNKISPEEDCSSLGVFPFYGYEEPCAYQCFLVDPEVRRDFPSLNLLISETSLFKRDLENIEILCSDSRYYPSFITWFENYLNE</sequence>
<proteinExistence type="predicted"/>
<dbReference type="EMBL" id="APJW01000001">
    <property type="protein sequence ID" value="EQM63160.1"/>
    <property type="molecule type" value="Genomic_DNA"/>
</dbReference>
<organism evidence="1 2">
    <name type="scientific">Chlamydia ibidis 10-1398/6</name>
    <dbReference type="NCBI Taxonomy" id="1046581"/>
    <lineage>
        <taxon>Bacteria</taxon>
        <taxon>Pseudomonadati</taxon>
        <taxon>Chlamydiota</taxon>
        <taxon>Chlamydiia</taxon>
        <taxon>Chlamydiales</taxon>
        <taxon>Chlamydiaceae</taxon>
        <taxon>Chlamydia/Chlamydophila group</taxon>
        <taxon>Chlamydia</taxon>
    </lineage>
</organism>
<gene>
    <name evidence="1" type="ORF">H359_0414</name>
</gene>
<evidence type="ECO:0000313" key="1">
    <source>
        <dbReference type="EMBL" id="EQM63160.1"/>
    </source>
</evidence>
<protein>
    <recommendedName>
        <fullName evidence="3">SMI1/KNR4 family protein</fullName>
    </recommendedName>
</protein>
<accession>A0ABP2XHE2</accession>